<name>B4DAR5_9BACT</name>
<dbReference type="InterPro" id="IPR000683">
    <property type="entry name" value="Gfo/Idh/MocA-like_OxRdtase_N"/>
</dbReference>
<accession>B4DAR5</accession>
<proteinExistence type="predicted"/>
<dbReference type="Pfam" id="PF01408">
    <property type="entry name" value="GFO_IDH_MocA"/>
    <property type="match status" value="1"/>
</dbReference>
<keyword evidence="3" id="KW-1185">Reference proteome</keyword>
<dbReference type="GO" id="GO:0000166">
    <property type="term" value="F:nucleotide binding"/>
    <property type="evidence" value="ECO:0007669"/>
    <property type="project" value="InterPro"/>
</dbReference>
<evidence type="ECO:0000259" key="1">
    <source>
        <dbReference type="Pfam" id="PF01408"/>
    </source>
</evidence>
<comment type="caution">
    <text evidence="2">The sequence shown here is derived from an EMBL/GenBank/DDBJ whole genome shotgun (WGS) entry which is preliminary data.</text>
</comment>
<dbReference type="InParanoid" id="B4DAR5"/>
<dbReference type="STRING" id="497964.CfE428DRAFT_6006"/>
<dbReference type="Gene3D" id="3.40.50.720">
    <property type="entry name" value="NAD(P)-binding Rossmann-like Domain"/>
    <property type="match status" value="1"/>
</dbReference>
<dbReference type="InterPro" id="IPR036291">
    <property type="entry name" value="NAD(P)-bd_dom_sf"/>
</dbReference>
<evidence type="ECO:0000313" key="3">
    <source>
        <dbReference type="Proteomes" id="UP000005824"/>
    </source>
</evidence>
<organism evidence="2 3">
    <name type="scientific">Chthoniobacter flavus Ellin428</name>
    <dbReference type="NCBI Taxonomy" id="497964"/>
    <lineage>
        <taxon>Bacteria</taxon>
        <taxon>Pseudomonadati</taxon>
        <taxon>Verrucomicrobiota</taxon>
        <taxon>Spartobacteria</taxon>
        <taxon>Chthoniobacterales</taxon>
        <taxon>Chthoniobacteraceae</taxon>
        <taxon>Chthoniobacter</taxon>
    </lineage>
</organism>
<sequence length="305" mass="32104">MIGLDTSHVPAFVGILNNPKAEGDVAGIKVVAGYPGGTDLPASKDRVAKFTEAIRAKGVEIVDSIPQLLEKVDVVMLESVDGRIHLQEATQVIKAGKPLWIDKPVAGSLADAIVIFELAKQHHVPVFSSSSLRFGAEIQGLRHSAELGAVTGAATWGPCSASPGMPDLFFYGIHGVEPLYTLMGTGCQTVTRAVSPQVDYVTGVWKDGRVGAYRGIRKGKASMGAMVFGANAILPVAKAGDYNDLCREIAKFFKSGTAPVSAEETIEIFAFMEAADESKRQNGAPVALADVLAKAKAEAAAKLKE</sequence>
<reference evidence="2 3" key="1">
    <citation type="journal article" date="2011" name="J. Bacteriol.">
        <title>Genome sequence of Chthoniobacter flavus Ellin428, an aerobic heterotrophic soil bacterium.</title>
        <authorList>
            <person name="Kant R."/>
            <person name="van Passel M.W."/>
            <person name="Palva A."/>
            <person name="Lucas S."/>
            <person name="Lapidus A."/>
            <person name="Glavina Del Rio T."/>
            <person name="Dalin E."/>
            <person name="Tice H."/>
            <person name="Bruce D."/>
            <person name="Goodwin L."/>
            <person name="Pitluck S."/>
            <person name="Larimer F.W."/>
            <person name="Land M.L."/>
            <person name="Hauser L."/>
            <person name="Sangwan P."/>
            <person name="de Vos W.M."/>
            <person name="Janssen P.H."/>
            <person name="Smidt H."/>
        </authorList>
    </citation>
    <scope>NUCLEOTIDE SEQUENCE [LARGE SCALE GENOMIC DNA]</scope>
    <source>
        <strain evidence="2 3">Ellin428</strain>
    </source>
</reference>
<protein>
    <submittedName>
        <fullName evidence="2">Conserved hypothetical oxidoreductase</fullName>
    </submittedName>
</protein>
<dbReference type="RefSeq" id="WP_006983325.1">
    <property type="nucleotide sequence ID" value="NZ_ABVL01000032.1"/>
</dbReference>
<gene>
    <name evidence="2" type="ORF">CfE428DRAFT_6006</name>
</gene>
<feature type="domain" description="Gfo/Idh/MocA-like oxidoreductase N-terminal" evidence="1">
    <location>
        <begin position="51"/>
        <end position="127"/>
    </location>
</feature>
<dbReference type="AlphaFoldDB" id="B4DAR5"/>
<dbReference type="EMBL" id="ABVL01000032">
    <property type="protein sequence ID" value="EDY16475.1"/>
    <property type="molecule type" value="Genomic_DNA"/>
</dbReference>
<dbReference type="SUPFAM" id="SSF51735">
    <property type="entry name" value="NAD(P)-binding Rossmann-fold domains"/>
    <property type="match status" value="1"/>
</dbReference>
<dbReference type="eggNOG" id="COG0673">
    <property type="taxonomic scope" value="Bacteria"/>
</dbReference>
<dbReference type="Proteomes" id="UP000005824">
    <property type="component" value="Unassembled WGS sequence"/>
</dbReference>
<evidence type="ECO:0000313" key="2">
    <source>
        <dbReference type="EMBL" id="EDY16475.1"/>
    </source>
</evidence>